<organism evidence="3 4">
    <name type="scientific">Ceratina calcarata</name>
    <dbReference type="NCBI Taxonomy" id="156304"/>
    <lineage>
        <taxon>Eukaryota</taxon>
        <taxon>Metazoa</taxon>
        <taxon>Ecdysozoa</taxon>
        <taxon>Arthropoda</taxon>
        <taxon>Hexapoda</taxon>
        <taxon>Insecta</taxon>
        <taxon>Pterygota</taxon>
        <taxon>Neoptera</taxon>
        <taxon>Endopterygota</taxon>
        <taxon>Hymenoptera</taxon>
        <taxon>Apocrita</taxon>
        <taxon>Aculeata</taxon>
        <taxon>Apoidea</taxon>
        <taxon>Anthophila</taxon>
        <taxon>Apidae</taxon>
        <taxon>Ceratina</taxon>
        <taxon>Zadontomerus</taxon>
    </lineage>
</organism>
<dbReference type="PANTHER" id="PTHR13349:SF2">
    <property type="entry name" value="TRANSLATION MACHINERY-ASSOCIATED PROTEIN 16"/>
    <property type="match status" value="1"/>
</dbReference>
<dbReference type="PANTHER" id="PTHR13349">
    <property type="entry name" value="TRANSLATION MACHINERY-ASSOCIATED PROTEIN 16"/>
    <property type="match status" value="1"/>
</dbReference>
<dbReference type="GeneID" id="108630140"/>
<proteinExistence type="inferred from homology"/>
<dbReference type="GO" id="GO:0005634">
    <property type="term" value="C:nucleus"/>
    <property type="evidence" value="ECO:0007669"/>
    <property type="project" value="TreeGrafter"/>
</dbReference>
<feature type="region of interest" description="Disordered" evidence="2">
    <location>
        <begin position="167"/>
        <end position="198"/>
    </location>
</feature>
<dbReference type="KEGG" id="ccal:108630140"/>
<dbReference type="InterPro" id="IPR038356">
    <property type="entry name" value="Tma16_sf"/>
</dbReference>
<dbReference type="RefSeq" id="XP_017888697.1">
    <property type="nucleotide sequence ID" value="XM_018033208.2"/>
</dbReference>
<accession>A0AAJ7JAD1</accession>
<dbReference type="AlphaFoldDB" id="A0AAJ7JAD1"/>
<dbReference type="InterPro" id="IPR021346">
    <property type="entry name" value="Tma16"/>
</dbReference>
<evidence type="ECO:0000256" key="1">
    <source>
        <dbReference type="ARBA" id="ARBA00034127"/>
    </source>
</evidence>
<keyword evidence="3" id="KW-1185">Reference proteome</keyword>
<feature type="compositionally biased region" description="Basic and acidic residues" evidence="2">
    <location>
        <begin position="172"/>
        <end position="182"/>
    </location>
</feature>
<gene>
    <name evidence="4" type="primary">LOC108630140</name>
</gene>
<dbReference type="Pfam" id="PF11176">
    <property type="entry name" value="Tma16"/>
    <property type="match status" value="1"/>
</dbReference>
<name>A0AAJ7JAD1_9HYME</name>
<protein>
    <submittedName>
        <fullName evidence="4">Translation machinery-associated protein 16</fullName>
    </submittedName>
</protein>
<evidence type="ECO:0000313" key="4">
    <source>
        <dbReference type="RefSeq" id="XP_017888697.1"/>
    </source>
</evidence>
<comment type="similarity">
    <text evidence="1">Belongs to the TMA16 family.</text>
</comment>
<evidence type="ECO:0000313" key="3">
    <source>
        <dbReference type="Proteomes" id="UP000694925"/>
    </source>
</evidence>
<dbReference type="Proteomes" id="UP000694925">
    <property type="component" value="Unplaced"/>
</dbReference>
<dbReference type="Gene3D" id="1.20.1440.170">
    <property type="entry name" value="Translation machinery-associated protein 16-like"/>
    <property type="match status" value="1"/>
</dbReference>
<reference evidence="4" key="1">
    <citation type="submission" date="2025-08" db="UniProtKB">
        <authorList>
            <consortium name="RefSeq"/>
        </authorList>
    </citation>
    <scope>IDENTIFICATION</scope>
    <source>
        <tissue evidence="4">Whole body</tissue>
    </source>
</reference>
<evidence type="ECO:0000256" key="2">
    <source>
        <dbReference type="SAM" id="MobiDB-lite"/>
    </source>
</evidence>
<sequence>MATAMKKELFKAKKVAHPNSRKTIAIAKRTKKISNRQKAKMSGLIKQSLVGEKMMWLKEHMVPDTCPYTPELTARLLELYIARNDDEMEQIMIKRSIGGKRNRQHASREDAIRMTKEREQEEYNTCGIEIPDILNTAQCEMLRNWDGDLRYLTNFKFRRFGRKHLSETLQKGSREPKRETTNHRQRKALGEIENSEQV</sequence>
<dbReference type="FunFam" id="1.20.1440.170:FF:000001">
    <property type="entry name" value="Translation machinery-associated 16 homolog"/>
    <property type="match status" value="1"/>
</dbReference>